<feature type="chain" id="PRO_5046148567" evidence="1">
    <location>
        <begin position="23"/>
        <end position="569"/>
    </location>
</feature>
<dbReference type="Proteomes" id="UP000602284">
    <property type="component" value="Unassembled WGS sequence"/>
</dbReference>
<evidence type="ECO:0000313" key="5">
    <source>
        <dbReference type="Proteomes" id="UP000602284"/>
    </source>
</evidence>
<evidence type="ECO:0000313" key="4">
    <source>
        <dbReference type="EMBL" id="MBL0386844.1"/>
    </source>
</evidence>
<dbReference type="InterPro" id="IPR014782">
    <property type="entry name" value="Peptidase_M1_dom"/>
</dbReference>
<feature type="domain" description="Copper amine oxidase-like N-terminal" evidence="3">
    <location>
        <begin position="30"/>
        <end position="117"/>
    </location>
</feature>
<evidence type="ECO:0000256" key="1">
    <source>
        <dbReference type="SAM" id="SignalP"/>
    </source>
</evidence>
<proteinExistence type="predicted"/>
<evidence type="ECO:0000259" key="3">
    <source>
        <dbReference type="Pfam" id="PF07833"/>
    </source>
</evidence>
<evidence type="ECO:0000259" key="2">
    <source>
        <dbReference type="Pfam" id="PF01433"/>
    </source>
</evidence>
<accession>A0ABS1J995</accession>
<comment type="caution">
    <text evidence="4">The sequence shown here is derived from an EMBL/GenBank/DDBJ whole genome shotgun (WGS) entry which is preliminary data.</text>
</comment>
<reference evidence="4 5" key="1">
    <citation type="submission" date="2021-01" db="EMBL/GenBank/DDBJ databases">
        <title>Tumebacillus sp. strain ITR2 16S ribosomal RNA gene Genome sequencing and assembly.</title>
        <authorList>
            <person name="Kang M."/>
        </authorList>
    </citation>
    <scope>NUCLEOTIDE SEQUENCE [LARGE SCALE GENOMIC DNA]</scope>
    <source>
        <strain evidence="4 5">ITR2</strain>
    </source>
</reference>
<gene>
    <name evidence="4" type="ORF">JJB07_09285</name>
</gene>
<dbReference type="SUPFAM" id="SSF55383">
    <property type="entry name" value="Copper amine oxidase, domain N"/>
    <property type="match status" value="1"/>
</dbReference>
<dbReference type="InterPro" id="IPR036582">
    <property type="entry name" value="Mao_N_sf"/>
</dbReference>
<dbReference type="Gene3D" id="3.30.457.10">
    <property type="entry name" value="Copper amine oxidase-like, N-terminal domain"/>
    <property type="match status" value="1"/>
</dbReference>
<dbReference type="SUPFAM" id="SSF55486">
    <property type="entry name" value="Metalloproteases ('zincins'), catalytic domain"/>
    <property type="match status" value="1"/>
</dbReference>
<dbReference type="InterPro" id="IPR034015">
    <property type="entry name" value="M1_LTA4H"/>
</dbReference>
<feature type="domain" description="Peptidase M1 membrane alanine aminopeptidase" evidence="2">
    <location>
        <begin position="370"/>
        <end position="553"/>
    </location>
</feature>
<dbReference type="EMBL" id="JAEQNB010000002">
    <property type="protein sequence ID" value="MBL0386844.1"/>
    <property type="molecule type" value="Genomic_DNA"/>
</dbReference>
<organism evidence="4 5">
    <name type="scientific">Tumebacillus amylolyticus</name>
    <dbReference type="NCBI Taxonomy" id="2801339"/>
    <lineage>
        <taxon>Bacteria</taxon>
        <taxon>Bacillati</taxon>
        <taxon>Bacillota</taxon>
        <taxon>Bacilli</taxon>
        <taxon>Bacillales</taxon>
        <taxon>Alicyclobacillaceae</taxon>
        <taxon>Tumebacillus</taxon>
    </lineage>
</organism>
<name>A0ABS1J995_9BACL</name>
<dbReference type="RefSeq" id="WP_201634014.1">
    <property type="nucleotide sequence ID" value="NZ_JAEQNB010000002.1"/>
</dbReference>
<dbReference type="Gene3D" id="2.60.40.1730">
    <property type="entry name" value="tricorn interacting facor f3 domain"/>
    <property type="match status" value="1"/>
</dbReference>
<dbReference type="InterPro" id="IPR042097">
    <property type="entry name" value="Aminopeptidase_N-like_N_sf"/>
</dbReference>
<sequence>MKKHLLALALIAAVTAPTQAIASEPKPVKLVPLRALANQLGADLQWESATATATLIEGSKALQVQIGSRQARVGDSTVELSAPLALREDRTYIPLQLVEKLLGHTLNWNESEGRLSIGNPDTFTAQGAKNGDKASYDLNLTMNEAHEFNVTAKVQVENVSDQAWDNAVFYFIPNVFTDEFKNTNVVPHTDNNQYARVKIDSLKANGSQAQYQLSKDTLDVQLPTTLKPGEKTEIEVTYSFTLPQPGNRFAKDDAEQLYKLAEWYPMLATYNESGWNKFPYYPFSESYFTDFSDFKLSYDLPKGYSFISSSEADLPLGTNKGELTMNNVKEIYAQIDGSPNLKMLNATVDGVDVRVFGRVGQEEALQEIFDAAKKSVHFYDENIGHYPHKQLDIMTNDGGMEYPGIVTVPATKNPNDPLFFKETVAHEIAHQWFNFTVSSDSFHEGWLDEGMTELATSLYMYGVENSPEQEAFRQLRYKRKWKPSLNSHTSLAELNRADMLQAYYTQPAYRMWDLFKRNSGTTDPLQTSLHFMHDYFNAYQNKQITTPEFLRFTESYFPTDANFYASWVK</sequence>
<keyword evidence="1" id="KW-0732">Signal</keyword>
<dbReference type="CDD" id="cd09604">
    <property type="entry name" value="M1_APN_like"/>
    <property type="match status" value="1"/>
</dbReference>
<feature type="signal peptide" evidence="1">
    <location>
        <begin position="1"/>
        <end position="22"/>
    </location>
</feature>
<dbReference type="PANTHER" id="PTHR45726">
    <property type="entry name" value="LEUKOTRIENE A-4 HYDROLASE"/>
    <property type="match status" value="1"/>
</dbReference>
<dbReference type="Pfam" id="PF01433">
    <property type="entry name" value="Peptidase_M1"/>
    <property type="match status" value="1"/>
</dbReference>
<dbReference type="Gene3D" id="1.10.390.10">
    <property type="entry name" value="Neutral Protease Domain 2"/>
    <property type="match status" value="1"/>
</dbReference>
<dbReference type="InterPro" id="IPR012854">
    <property type="entry name" value="Cu_amine_oxidase-like_N"/>
</dbReference>
<dbReference type="PANTHER" id="PTHR45726:SF3">
    <property type="entry name" value="LEUKOTRIENE A-4 HYDROLASE"/>
    <property type="match status" value="1"/>
</dbReference>
<keyword evidence="5" id="KW-1185">Reference proteome</keyword>
<dbReference type="InterPro" id="IPR027268">
    <property type="entry name" value="Peptidase_M4/M1_CTD_sf"/>
</dbReference>
<dbReference type="Pfam" id="PF07833">
    <property type="entry name" value="Cu_amine_oxidN1"/>
    <property type="match status" value="1"/>
</dbReference>
<protein>
    <submittedName>
        <fullName evidence="4">M1 family peptidase</fullName>
    </submittedName>
</protein>